<accession>A0A3N9UCY1</accession>
<comment type="caution">
    <text evidence="2">The sequence shown here is derived from an EMBL/GenBank/DDBJ whole genome shotgun (WGS) entry which is preliminary data.</text>
</comment>
<evidence type="ECO:0008006" key="4">
    <source>
        <dbReference type="Google" id="ProtNLM"/>
    </source>
</evidence>
<evidence type="ECO:0000313" key="2">
    <source>
        <dbReference type="EMBL" id="RQW74151.1"/>
    </source>
</evidence>
<evidence type="ECO:0000256" key="1">
    <source>
        <dbReference type="SAM" id="Phobius"/>
    </source>
</evidence>
<keyword evidence="1" id="KW-0472">Membrane</keyword>
<organism evidence="2 3">
    <name type="scientific">Lysinibacillus composti</name>
    <dbReference type="NCBI Taxonomy" id="720633"/>
    <lineage>
        <taxon>Bacteria</taxon>
        <taxon>Bacillati</taxon>
        <taxon>Bacillota</taxon>
        <taxon>Bacilli</taxon>
        <taxon>Bacillales</taxon>
        <taxon>Bacillaceae</taxon>
        <taxon>Lysinibacillus</taxon>
    </lineage>
</organism>
<protein>
    <recommendedName>
        <fullName evidence="4">YufK family protein</fullName>
    </recommendedName>
</protein>
<keyword evidence="3" id="KW-1185">Reference proteome</keyword>
<evidence type="ECO:0000313" key="3">
    <source>
        <dbReference type="Proteomes" id="UP000274033"/>
    </source>
</evidence>
<dbReference type="Pfam" id="PF17328">
    <property type="entry name" value="DUF5366"/>
    <property type="match status" value="1"/>
</dbReference>
<name>A0A3N9UCY1_9BACI</name>
<feature type="transmembrane region" description="Helical" evidence="1">
    <location>
        <begin position="147"/>
        <end position="173"/>
    </location>
</feature>
<feature type="transmembrane region" description="Helical" evidence="1">
    <location>
        <begin position="6"/>
        <end position="27"/>
    </location>
</feature>
<feature type="transmembrane region" description="Helical" evidence="1">
    <location>
        <begin position="102"/>
        <end position="135"/>
    </location>
</feature>
<dbReference type="Proteomes" id="UP000274033">
    <property type="component" value="Unassembled WGS sequence"/>
</dbReference>
<reference evidence="2 3" key="1">
    <citation type="journal article" date="2013" name="J. Microbiol.">
        <title>Lysinibacillus chungkukjangi sp. nov., isolated from Chungkukjang, Korean fermented soybean food.</title>
        <authorList>
            <person name="Kim S.J."/>
            <person name="Jang Y.H."/>
            <person name="Hamada M."/>
            <person name="Ahn J.H."/>
            <person name="Weon H.Y."/>
            <person name="Suzuki K."/>
            <person name="Whang K.S."/>
            <person name="Kwon S.W."/>
        </authorList>
    </citation>
    <scope>NUCLEOTIDE SEQUENCE [LARGE SCALE GENOMIC DNA]</scope>
    <source>
        <strain evidence="2 3">MCCC 1A12701</strain>
    </source>
</reference>
<keyword evidence="1" id="KW-1133">Transmembrane helix</keyword>
<proteinExistence type="predicted"/>
<dbReference type="OrthoDB" id="2739240at2"/>
<gene>
    <name evidence="2" type="ORF">EBB45_13375</name>
</gene>
<feature type="transmembrane region" description="Helical" evidence="1">
    <location>
        <begin position="54"/>
        <end position="74"/>
    </location>
</feature>
<dbReference type="EMBL" id="RRCT01000012">
    <property type="protein sequence ID" value="RQW74151.1"/>
    <property type="molecule type" value="Genomic_DNA"/>
</dbReference>
<dbReference type="InterPro" id="IPR035289">
    <property type="entry name" value="DUF5366"/>
</dbReference>
<keyword evidence="1" id="KW-0812">Transmembrane</keyword>
<dbReference type="AlphaFoldDB" id="A0A3N9UCY1"/>
<sequence>MKNPYIYGYLPLFTILLFSLTFGIYTVGESIEIFTSIGVYAGMREFLSDIQLRVFLLIIFTLLFFMIFSALKVISETIHEVGMLLFSKDKEGETMRVARGGYVILFFGALISAFFIQSIIALMIVVMVTVLVYFVFTVYKMSHFMSFTGMIGLIFFEIIFWATFITTIVYVIFKLYNGILASLPFAN</sequence>